<reference evidence="2" key="1">
    <citation type="journal article" date="2021" name="BMC Genomics">
        <title>Chromosome-level genome assembly and manually-curated proteome of model necrotroph Parastagonospora nodorum Sn15 reveals a genome-wide trove of candidate effector homologs, and redundancy of virulence-related functions within an accessory chromosome.</title>
        <authorList>
            <person name="Bertazzoni S."/>
            <person name="Jones D.A.B."/>
            <person name="Phan H.T."/>
            <person name="Tan K.-C."/>
            <person name="Hane J.K."/>
        </authorList>
    </citation>
    <scope>NUCLEOTIDE SEQUENCE [LARGE SCALE GENOMIC DNA]</scope>
    <source>
        <strain evidence="2">SN15 / ATCC MYA-4574 / FGSC 10173)</strain>
    </source>
</reference>
<protein>
    <submittedName>
        <fullName evidence="1">Uncharacterized protein</fullName>
    </submittedName>
</protein>
<gene>
    <name evidence="1" type="ORF">JI435_164880</name>
</gene>
<proteinExistence type="predicted"/>
<evidence type="ECO:0000313" key="2">
    <source>
        <dbReference type="Proteomes" id="UP000663193"/>
    </source>
</evidence>
<name>A0A7U2F9C3_PHANO</name>
<organism evidence="1 2">
    <name type="scientific">Phaeosphaeria nodorum (strain SN15 / ATCC MYA-4574 / FGSC 10173)</name>
    <name type="common">Glume blotch fungus</name>
    <name type="synonym">Parastagonospora nodorum</name>
    <dbReference type="NCBI Taxonomy" id="321614"/>
    <lineage>
        <taxon>Eukaryota</taxon>
        <taxon>Fungi</taxon>
        <taxon>Dikarya</taxon>
        <taxon>Ascomycota</taxon>
        <taxon>Pezizomycotina</taxon>
        <taxon>Dothideomycetes</taxon>
        <taxon>Pleosporomycetidae</taxon>
        <taxon>Pleosporales</taxon>
        <taxon>Pleosporineae</taxon>
        <taxon>Phaeosphaeriaceae</taxon>
        <taxon>Parastagonospora</taxon>
    </lineage>
</organism>
<dbReference type="Proteomes" id="UP000663193">
    <property type="component" value="Chromosome 11"/>
</dbReference>
<dbReference type="AlphaFoldDB" id="A0A7U2F9C3"/>
<sequence length="81" mass="9147">MYPMRLCTATLLQGHLPRTSLTSTKNLLSRHVNGQWNVDFRAAMKLVKGSGRRDTGESCRKSVAMVREAHCALRVWGCLSW</sequence>
<dbReference type="VEuPathDB" id="FungiDB:JI435_164880"/>
<evidence type="ECO:0000313" key="1">
    <source>
        <dbReference type="EMBL" id="QRD00927.1"/>
    </source>
</evidence>
<keyword evidence="2" id="KW-1185">Reference proteome</keyword>
<accession>A0A7U2F9C3</accession>
<dbReference type="EMBL" id="CP069033">
    <property type="protein sequence ID" value="QRD00927.1"/>
    <property type="molecule type" value="Genomic_DNA"/>
</dbReference>